<dbReference type="PANTHER" id="PTHR33498:SF1">
    <property type="entry name" value="TRANSPOSASE FOR INSERTION SEQUENCE ELEMENT IS1557"/>
    <property type="match status" value="1"/>
</dbReference>
<accession>A0ABY7PW82</accession>
<gene>
    <name evidence="2" type="ORF">O1G21_01645</name>
</gene>
<reference evidence="3" key="1">
    <citation type="submission" date="2022-12" db="EMBL/GenBank/DDBJ databases">
        <authorList>
            <person name="Mo P."/>
        </authorList>
    </citation>
    <scope>NUCLEOTIDE SEQUENCE [LARGE SCALE GENOMIC DNA]</scope>
    <source>
        <strain evidence="3">HUAS 3-15</strain>
    </source>
</reference>
<dbReference type="InterPro" id="IPR047951">
    <property type="entry name" value="Transpos_ISL3"/>
</dbReference>
<evidence type="ECO:0000313" key="3">
    <source>
        <dbReference type="Proteomes" id="UP001212821"/>
    </source>
</evidence>
<protein>
    <submittedName>
        <fullName evidence="2">ISL3 family transposase</fullName>
    </submittedName>
</protein>
<evidence type="ECO:0000313" key="2">
    <source>
        <dbReference type="EMBL" id="WBP84679.1"/>
    </source>
</evidence>
<sequence>MVGDLLPQLAAVQVERVEASGDLLRITARTRDDLPAACPLCGQSSDWVHSRYERHVADEAVGGRAVVIDLSVRRLYCENPACEKVTFAEQIDGLTRRYQRRTPALQKVVDAVAVALAGSAGARLLGVLHHVLTWAGVLNCLMRISLPARVVPRVLGIDEFALRRGHRYATILIDAATGERIEVLPDRKMETVTAWLKAHPGIEAVCRDGAGGFAQATTDADPAITQVCDRWHLWHGLAEAAQKEIAAHSGCWAKAGPPLREGTRAATTLERWQQVHQLLDAGVGLLECSRRLGLALNTVKRYARHTEPERMVRAPLYRPTLVDPYRDHLRRRRAEDPAVPVTHLLREIRELGYTGSANLLVRYINQGRVEADHASLSPRKAARLLLTDPDHLREGQRVLRDQLAGACPEMTALADAVGDFAALLTPKPANAEALTGWITRVRAADLPFLHAYATGLERDRAGVDHALTLPWHNGRTEGVNNKIKLLKRQTYGRAGHRLLRQRILLS</sequence>
<dbReference type="Pfam" id="PF01610">
    <property type="entry name" value="DDE_Tnp_ISL3"/>
    <property type="match status" value="2"/>
</dbReference>
<dbReference type="InterPro" id="IPR029261">
    <property type="entry name" value="Transposase_Znf"/>
</dbReference>
<dbReference type="NCBIfam" id="NF033550">
    <property type="entry name" value="transpos_ISL3"/>
    <property type="match status" value="1"/>
</dbReference>
<dbReference type="InterPro" id="IPR017894">
    <property type="entry name" value="HTH_IS21_transposase_type"/>
</dbReference>
<name>A0ABY7PW82_9ACTN</name>
<proteinExistence type="predicted"/>
<dbReference type="PANTHER" id="PTHR33498">
    <property type="entry name" value="TRANSPOSASE FOR INSERTION SEQUENCE ELEMENT IS1557"/>
    <property type="match status" value="1"/>
</dbReference>
<dbReference type="EMBL" id="CP115450">
    <property type="protein sequence ID" value="WBP84679.1"/>
    <property type="molecule type" value="Genomic_DNA"/>
</dbReference>
<dbReference type="PROSITE" id="PS50531">
    <property type="entry name" value="HTH_IS21"/>
    <property type="match status" value="1"/>
</dbReference>
<keyword evidence="3" id="KW-1185">Reference proteome</keyword>
<evidence type="ECO:0000259" key="1">
    <source>
        <dbReference type="PROSITE" id="PS50531"/>
    </source>
</evidence>
<dbReference type="Proteomes" id="UP001212821">
    <property type="component" value="Chromosome"/>
</dbReference>
<dbReference type="InterPro" id="IPR002560">
    <property type="entry name" value="Transposase_DDE"/>
</dbReference>
<organism evidence="2 3">
    <name type="scientific">Kitasatospora cathayae</name>
    <dbReference type="NCBI Taxonomy" id="3004092"/>
    <lineage>
        <taxon>Bacteria</taxon>
        <taxon>Bacillati</taxon>
        <taxon>Actinomycetota</taxon>
        <taxon>Actinomycetes</taxon>
        <taxon>Kitasatosporales</taxon>
        <taxon>Streptomycetaceae</taxon>
        <taxon>Kitasatospora</taxon>
    </lineage>
</organism>
<dbReference type="Pfam" id="PF14690">
    <property type="entry name" value="Zn_ribbon_ISL3"/>
    <property type="match status" value="1"/>
</dbReference>
<feature type="domain" description="HTH IS21-type" evidence="1">
    <location>
        <begin position="270"/>
        <end position="333"/>
    </location>
</feature>
<dbReference type="RefSeq" id="WP_270140082.1">
    <property type="nucleotide sequence ID" value="NZ_CP115450.1"/>
</dbReference>